<sequence length="525" mass="56304">MVGARTELDHELIKFARANIKNIPDTPEYEKMISGVLYDANASPLPEGRASSTDYCYDLSNVKFRDYGSIEEFENAKTKIVRNLFAKCGEHSVVEPPFSCDYGYNIIVGDNFYVNYNASFVDASLIIIGNNCMFGPNVSLVTATHPLDVNSRLAGEEYALPIRIGDNCWLGANVTILPGVTLGDNVVVGAGATVTKDVETIVTGSSRGIGKEIALYLGKFGCNVVVNYSNSEDAALSVADQINNSGGSAVVCQASVDDLSSHQRLVDAGLSFNTGEINILVHNAGVGDDGYLETLTESVFDNRIGVNLKGPVFLTQKVLPHFTRNNGRIVFLSSICARMGYEEMGVYSATKAAVEGLMRVWSLELGRKYHCTVNAVNPGPVKTDMLMESTPEAMKALEDVANATPAAPRIGLPTDIAPLVGFLCSDEASWTTGSVLNANGGVVPLTNQTCCSTYSNPFTIMRTSPGLTTSPSSTITAKISYLSELDLSFNLTGISIFMASKIMRTSSLVIVSPAWYLILNTLDGM</sequence>
<dbReference type="GO" id="GO:0016614">
    <property type="term" value="F:oxidoreductase activity, acting on CH-OH group of donors"/>
    <property type="evidence" value="ECO:0007669"/>
    <property type="project" value="UniProtKB-ARBA"/>
</dbReference>
<gene>
    <name evidence="7" type="ORF">OGAPHI_004528</name>
</gene>
<evidence type="ECO:0000256" key="2">
    <source>
        <dbReference type="ARBA" id="ARBA00007274"/>
    </source>
</evidence>
<dbReference type="Gene3D" id="2.160.10.10">
    <property type="entry name" value="Hexapeptide repeat proteins"/>
    <property type="match status" value="1"/>
</dbReference>
<keyword evidence="4" id="KW-0521">NADP</keyword>
<reference evidence="7" key="2">
    <citation type="submission" date="2021-01" db="EMBL/GenBank/DDBJ databases">
        <authorList>
            <person name="Schikora-Tamarit M.A."/>
        </authorList>
    </citation>
    <scope>NUCLEOTIDE SEQUENCE</scope>
    <source>
        <strain evidence="7">CBS6075</strain>
    </source>
</reference>
<evidence type="ECO:0000256" key="3">
    <source>
        <dbReference type="ARBA" id="ARBA00022679"/>
    </source>
</evidence>
<dbReference type="OrthoDB" id="25818at2759"/>
<dbReference type="PRINTS" id="PR00081">
    <property type="entry name" value="GDHRDH"/>
</dbReference>
<organism evidence="7 8">
    <name type="scientific">Ogataea philodendri</name>
    <dbReference type="NCBI Taxonomy" id="1378263"/>
    <lineage>
        <taxon>Eukaryota</taxon>
        <taxon>Fungi</taxon>
        <taxon>Dikarya</taxon>
        <taxon>Ascomycota</taxon>
        <taxon>Saccharomycotina</taxon>
        <taxon>Pichiomycetes</taxon>
        <taxon>Pichiales</taxon>
        <taxon>Pichiaceae</taxon>
        <taxon>Ogataea</taxon>
    </lineage>
</organism>
<dbReference type="SMART" id="SM01266">
    <property type="entry name" value="Mac"/>
    <property type="match status" value="1"/>
</dbReference>
<dbReference type="PANTHER" id="PTHR48107">
    <property type="entry name" value="NADPH-DEPENDENT ALDEHYDE REDUCTASE-LIKE PROTEIN, CHLOROPLASTIC-RELATED"/>
    <property type="match status" value="1"/>
</dbReference>
<dbReference type="InterPro" id="IPR020904">
    <property type="entry name" value="Sc_DH/Rdtase_CS"/>
</dbReference>
<proteinExistence type="inferred from homology"/>
<dbReference type="Pfam" id="PF14602">
    <property type="entry name" value="Hexapep_2"/>
    <property type="match status" value="1"/>
</dbReference>
<dbReference type="InterPro" id="IPR001451">
    <property type="entry name" value="Hexapep"/>
</dbReference>
<accession>A0A9P8P7D7</accession>
<dbReference type="InterPro" id="IPR018357">
    <property type="entry name" value="Hexapep_transf_CS"/>
</dbReference>
<dbReference type="RefSeq" id="XP_046061543.1">
    <property type="nucleotide sequence ID" value="XM_046205617.1"/>
</dbReference>
<dbReference type="SUPFAM" id="SSF51161">
    <property type="entry name" value="Trimeric LpxA-like enzymes"/>
    <property type="match status" value="1"/>
</dbReference>
<dbReference type="Pfam" id="PF13561">
    <property type="entry name" value="adh_short_C2"/>
    <property type="match status" value="1"/>
</dbReference>
<feature type="domain" description="Maltose/galactoside acetyltransferase" evidence="6">
    <location>
        <begin position="29"/>
        <end position="90"/>
    </location>
</feature>
<dbReference type="PROSITE" id="PS00101">
    <property type="entry name" value="HEXAPEP_TRANSFERASES"/>
    <property type="match status" value="1"/>
</dbReference>
<dbReference type="GO" id="GO:0016407">
    <property type="term" value="F:acetyltransferase activity"/>
    <property type="evidence" value="ECO:0007669"/>
    <property type="project" value="InterPro"/>
</dbReference>
<comment type="similarity">
    <text evidence="2">Belongs to the transferase hexapeptide repeat family.</text>
</comment>
<comment type="caution">
    <text evidence="7">The sequence shown here is derived from an EMBL/GenBank/DDBJ whole genome shotgun (WGS) entry which is preliminary data.</text>
</comment>
<evidence type="ECO:0000256" key="4">
    <source>
        <dbReference type="ARBA" id="ARBA00022857"/>
    </source>
</evidence>
<evidence type="ECO:0000256" key="5">
    <source>
        <dbReference type="ARBA" id="ARBA00023002"/>
    </source>
</evidence>
<dbReference type="PRINTS" id="PR00080">
    <property type="entry name" value="SDRFAMILY"/>
</dbReference>
<evidence type="ECO:0000313" key="8">
    <source>
        <dbReference type="Proteomes" id="UP000769157"/>
    </source>
</evidence>
<dbReference type="Gene3D" id="3.40.50.720">
    <property type="entry name" value="NAD(P)-binding Rossmann-like Domain"/>
    <property type="match status" value="1"/>
</dbReference>
<keyword evidence="8" id="KW-1185">Reference proteome</keyword>
<dbReference type="InterPro" id="IPR002347">
    <property type="entry name" value="SDR_fam"/>
</dbReference>
<reference evidence="7" key="1">
    <citation type="journal article" date="2021" name="Open Biol.">
        <title>Shared evolutionary footprints suggest mitochondrial oxidative damage underlies multiple complex I losses in fungi.</title>
        <authorList>
            <person name="Schikora-Tamarit M.A."/>
            <person name="Marcet-Houben M."/>
            <person name="Nosek J."/>
            <person name="Gabaldon T."/>
        </authorList>
    </citation>
    <scope>NUCLEOTIDE SEQUENCE</scope>
    <source>
        <strain evidence="7">CBS6075</strain>
    </source>
</reference>
<dbReference type="PROSITE" id="PS00061">
    <property type="entry name" value="ADH_SHORT"/>
    <property type="match status" value="1"/>
</dbReference>
<dbReference type="InterPro" id="IPR024688">
    <property type="entry name" value="Mac_dom"/>
</dbReference>
<dbReference type="AlphaFoldDB" id="A0A9P8P7D7"/>
<protein>
    <recommendedName>
        <fullName evidence="6">Maltose/galactoside acetyltransferase domain-containing protein</fullName>
    </recommendedName>
</protein>
<keyword evidence="5" id="KW-0560">Oxidoreductase</keyword>
<dbReference type="FunFam" id="3.40.50.720:FF:000084">
    <property type="entry name" value="Short-chain dehydrogenase reductase"/>
    <property type="match status" value="1"/>
</dbReference>
<comment type="similarity">
    <text evidence="1">Belongs to the short-chain dehydrogenases/reductases (SDR) family.</text>
</comment>
<name>A0A9P8P7D7_9ASCO</name>
<dbReference type="Proteomes" id="UP000769157">
    <property type="component" value="Unassembled WGS sequence"/>
</dbReference>
<dbReference type="GeneID" id="70236493"/>
<dbReference type="PANTHER" id="PTHR48107:SF7">
    <property type="entry name" value="RE15974P"/>
    <property type="match status" value="1"/>
</dbReference>
<dbReference type="Pfam" id="PF12464">
    <property type="entry name" value="Mac"/>
    <property type="match status" value="1"/>
</dbReference>
<keyword evidence="3" id="KW-0808">Transferase</keyword>
<evidence type="ECO:0000313" key="7">
    <source>
        <dbReference type="EMBL" id="KAH3666339.1"/>
    </source>
</evidence>
<evidence type="ECO:0000256" key="1">
    <source>
        <dbReference type="ARBA" id="ARBA00006484"/>
    </source>
</evidence>
<evidence type="ECO:0000259" key="6">
    <source>
        <dbReference type="SMART" id="SM01266"/>
    </source>
</evidence>
<dbReference type="InterPro" id="IPR011004">
    <property type="entry name" value="Trimer_LpxA-like_sf"/>
</dbReference>
<dbReference type="SUPFAM" id="SSF51735">
    <property type="entry name" value="NAD(P)-binding Rossmann-fold domains"/>
    <property type="match status" value="1"/>
</dbReference>
<dbReference type="CDD" id="cd03357">
    <property type="entry name" value="LbH_MAT_GAT"/>
    <property type="match status" value="1"/>
</dbReference>
<dbReference type="InterPro" id="IPR036291">
    <property type="entry name" value="NAD(P)-bd_dom_sf"/>
</dbReference>
<dbReference type="EMBL" id="JAEUBE010000295">
    <property type="protein sequence ID" value="KAH3666339.1"/>
    <property type="molecule type" value="Genomic_DNA"/>
</dbReference>